<accession>A0AAU7TLG7</accession>
<name>A0AAU7TLG7_9ACTN</name>
<protein>
    <submittedName>
        <fullName evidence="2">Uncharacterized protein</fullName>
    </submittedName>
</protein>
<keyword evidence="1" id="KW-0812">Transmembrane</keyword>
<dbReference type="AlphaFoldDB" id="A0AAU7TLG7"/>
<keyword evidence="1" id="KW-0472">Membrane</keyword>
<evidence type="ECO:0000256" key="1">
    <source>
        <dbReference type="SAM" id="Phobius"/>
    </source>
</evidence>
<organism evidence="2">
    <name type="scientific">Kribbella sp. HUAS MG21</name>
    <dbReference type="NCBI Taxonomy" id="3160966"/>
    <lineage>
        <taxon>Bacteria</taxon>
        <taxon>Bacillati</taxon>
        <taxon>Actinomycetota</taxon>
        <taxon>Actinomycetes</taxon>
        <taxon>Propionibacteriales</taxon>
        <taxon>Kribbellaceae</taxon>
        <taxon>Kribbella</taxon>
    </lineage>
</organism>
<keyword evidence="1" id="KW-1133">Transmembrane helix</keyword>
<sequence>MPELQEDLQALADRRAAEAGGDFDSVLTAARTRKRRRTAGLTVIGAAAVVAAVAIVPTLRPAANNAPVAESPVPTNAVVPPEVSVHTEQPVVKAGPLTLRSVTAATTAAGGQFVASFTDKQVRAATFSLASAAKPDKALYTLIAKIPGDPTTPYAVRMTGEMGMTIPSYSGPGPYTLAMPKGLPAGSYQVCTLDGAKLCGLMTVK</sequence>
<dbReference type="RefSeq" id="WP_350280389.1">
    <property type="nucleotide sequence ID" value="NZ_CP158165.1"/>
</dbReference>
<gene>
    <name evidence="2" type="ORF">ABN611_14480</name>
</gene>
<feature type="transmembrane region" description="Helical" evidence="1">
    <location>
        <begin position="39"/>
        <end position="59"/>
    </location>
</feature>
<proteinExistence type="predicted"/>
<evidence type="ECO:0000313" key="2">
    <source>
        <dbReference type="EMBL" id="XBV27606.1"/>
    </source>
</evidence>
<dbReference type="EMBL" id="CP158165">
    <property type="protein sequence ID" value="XBV27606.1"/>
    <property type="molecule type" value="Genomic_DNA"/>
</dbReference>
<reference evidence="2" key="1">
    <citation type="submission" date="2024-06" db="EMBL/GenBank/DDBJ databases">
        <title>Kribbella sp. strain HUAS MG21 genome sequences.</title>
        <authorList>
            <person name="Mo P."/>
        </authorList>
    </citation>
    <scope>NUCLEOTIDE SEQUENCE</scope>
    <source>
        <strain evidence="2">HUAS MG21</strain>
    </source>
</reference>